<accession>A0A5N4AJN4</accession>
<feature type="non-terminal residue" evidence="1">
    <location>
        <position position="136"/>
    </location>
</feature>
<organism evidence="1 2">
    <name type="scientific">Photinus pyralis</name>
    <name type="common">Common eastern firefly</name>
    <name type="synonym">Lampyris pyralis</name>
    <dbReference type="NCBI Taxonomy" id="7054"/>
    <lineage>
        <taxon>Eukaryota</taxon>
        <taxon>Metazoa</taxon>
        <taxon>Ecdysozoa</taxon>
        <taxon>Arthropoda</taxon>
        <taxon>Hexapoda</taxon>
        <taxon>Insecta</taxon>
        <taxon>Pterygota</taxon>
        <taxon>Neoptera</taxon>
        <taxon>Endopterygota</taxon>
        <taxon>Coleoptera</taxon>
        <taxon>Polyphaga</taxon>
        <taxon>Elateriformia</taxon>
        <taxon>Elateroidea</taxon>
        <taxon>Lampyridae</taxon>
        <taxon>Lampyrinae</taxon>
        <taxon>Photinus</taxon>
    </lineage>
</organism>
<reference evidence="1 2" key="1">
    <citation type="journal article" date="2018" name="Elife">
        <title>Firefly genomes illuminate parallel origins of bioluminescence in beetles.</title>
        <authorList>
            <person name="Fallon T.R."/>
            <person name="Lower S.E."/>
            <person name="Chang C.H."/>
            <person name="Bessho-Uehara M."/>
            <person name="Martin G.J."/>
            <person name="Bewick A.J."/>
            <person name="Behringer M."/>
            <person name="Debat H.J."/>
            <person name="Wong I."/>
            <person name="Day J.C."/>
            <person name="Suvorov A."/>
            <person name="Silva C.J."/>
            <person name="Stanger-Hall K.F."/>
            <person name="Hall D.W."/>
            <person name="Schmitz R.J."/>
            <person name="Nelson D.R."/>
            <person name="Lewis S.M."/>
            <person name="Shigenobu S."/>
            <person name="Bybee S.M."/>
            <person name="Larracuente A.M."/>
            <person name="Oba Y."/>
            <person name="Weng J.K."/>
        </authorList>
    </citation>
    <scope>NUCLEOTIDE SEQUENCE [LARGE SCALE GENOMIC DNA]</scope>
    <source>
        <strain evidence="1">1611_PpyrPB1</strain>
        <tissue evidence="1">Whole body</tissue>
    </source>
</reference>
<sequence>MLDYTLARLSLFTIGLFTLGTGTTSDLLSKFHQQEYEIKKERFVLTAFNKTLINYFSVNTFKYNRTAFATNGTISLKFDCVGDDVTVIVQAHLFLSNQYRVFPLRFQISLCDCFEKRIMGLGDYPFGNLNVCPLKK</sequence>
<gene>
    <name evidence="1" type="ORF">PPYR_08534</name>
</gene>
<protein>
    <submittedName>
        <fullName evidence="1">Uncharacterized protein</fullName>
    </submittedName>
</protein>
<dbReference type="EMBL" id="VVIM01000006">
    <property type="protein sequence ID" value="KAB0797541.1"/>
    <property type="molecule type" value="Genomic_DNA"/>
</dbReference>
<keyword evidence="2" id="KW-1185">Reference proteome</keyword>
<evidence type="ECO:0000313" key="1">
    <source>
        <dbReference type="EMBL" id="KAB0797541.1"/>
    </source>
</evidence>
<dbReference type="InParanoid" id="A0A5N4AJN4"/>
<dbReference type="Proteomes" id="UP000327044">
    <property type="component" value="Unassembled WGS sequence"/>
</dbReference>
<proteinExistence type="predicted"/>
<name>A0A5N4AJN4_PHOPY</name>
<evidence type="ECO:0000313" key="2">
    <source>
        <dbReference type="Proteomes" id="UP000327044"/>
    </source>
</evidence>
<comment type="caution">
    <text evidence="1">The sequence shown here is derived from an EMBL/GenBank/DDBJ whole genome shotgun (WGS) entry which is preliminary data.</text>
</comment>
<dbReference type="AlphaFoldDB" id="A0A5N4AJN4"/>